<evidence type="ECO:0000313" key="2">
    <source>
        <dbReference type="EMBL" id="MDT0294187.1"/>
    </source>
</evidence>
<dbReference type="Proteomes" id="UP001182991">
    <property type="component" value="Unassembled WGS sequence"/>
</dbReference>
<evidence type="ECO:0000259" key="1">
    <source>
        <dbReference type="Pfam" id="PF12728"/>
    </source>
</evidence>
<dbReference type="InterPro" id="IPR010093">
    <property type="entry name" value="SinI_DNA-bd"/>
</dbReference>
<dbReference type="RefSeq" id="WP_311401135.1">
    <property type="nucleotide sequence ID" value="NZ_JAVRBG010000004.1"/>
</dbReference>
<evidence type="ECO:0000313" key="3">
    <source>
        <dbReference type="Proteomes" id="UP001182991"/>
    </source>
</evidence>
<gene>
    <name evidence="2" type="ORF">RLT85_06035</name>
</gene>
<accession>A0ABU2KHJ6</accession>
<dbReference type="EMBL" id="JAVRBG010000004">
    <property type="protein sequence ID" value="MDT0294187.1"/>
    <property type="molecule type" value="Genomic_DNA"/>
</dbReference>
<dbReference type="Pfam" id="PF12728">
    <property type="entry name" value="HTH_17"/>
    <property type="match status" value="1"/>
</dbReference>
<sequence length="99" mass="11659">MSQKIMTEIHGISPEELKESILTDVKKELVNLVEKLNLFTKPQEEFLTRKEAAEMLKISLVTITDWNKKRILNPYRLGNLIRYKKSELEEAMVQINQEQ</sequence>
<dbReference type="InterPro" id="IPR041657">
    <property type="entry name" value="HTH_17"/>
</dbReference>
<protein>
    <submittedName>
        <fullName evidence="2">Helix-turn-helix domain-containing protein</fullName>
    </submittedName>
</protein>
<keyword evidence="3" id="KW-1185">Reference proteome</keyword>
<dbReference type="NCBIfam" id="TIGR01764">
    <property type="entry name" value="excise"/>
    <property type="match status" value="1"/>
</dbReference>
<organism evidence="2 3">
    <name type="scientific">Mesonia ostreae</name>
    <dbReference type="NCBI Taxonomy" id="861110"/>
    <lineage>
        <taxon>Bacteria</taxon>
        <taxon>Pseudomonadati</taxon>
        <taxon>Bacteroidota</taxon>
        <taxon>Flavobacteriia</taxon>
        <taxon>Flavobacteriales</taxon>
        <taxon>Flavobacteriaceae</taxon>
        <taxon>Mesonia</taxon>
    </lineage>
</organism>
<name>A0ABU2KHJ6_9FLAO</name>
<reference evidence="3" key="1">
    <citation type="submission" date="2023-07" db="EMBL/GenBank/DDBJ databases">
        <title>Isolating and identifying novel microbial strains from the Mariana Trench.</title>
        <authorList>
            <person name="Fu H."/>
        </authorList>
    </citation>
    <scope>NUCLEOTIDE SEQUENCE [LARGE SCALE GENOMIC DNA]</scope>
    <source>
        <strain evidence="3">T-y2</strain>
    </source>
</reference>
<dbReference type="SUPFAM" id="SSF46955">
    <property type="entry name" value="Putative DNA-binding domain"/>
    <property type="match status" value="1"/>
</dbReference>
<comment type="caution">
    <text evidence="2">The sequence shown here is derived from an EMBL/GenBank/DDBJ whole genome shotgun (WGS) entry which is preliminary data.</text>
</comment>
<dbReference type="InterPro" id="IPR009061">
    <property type="entry name" value="DNA-bd_dom_put_sf"/>
</dbReference>
<feature type="domain" description="Helix-turn-helix" evidence="1">
    <location>
        <begin position="46"/>
        <end position="90"/>
    </location>
</feature>
<proteinExistence type="predicted"/>